<dbReference type="Proteomes" id="UP000005204">
    <property type="component" value="Unassembled WGS sequence"/>
</dbReference>
<evidence type="ECO:0000256" key="3">
    <source>
        <dbReference type="ARBA" id="ARBA00022753"/>
    </source>
</evidence>
<dbReference type="AlphaFoldDB" id="A0A8R2LUS1"/>
<evidence type="ECO:0000256" key="6">
    <source>
        <dbReference type="ARBA" id="ARBA00023136"/>
    </source>
</evidence>
<evidence type="ECO:0000313" key="8">
    <source>
        <dbReference type="Proteomes" id="UP000005204"/>
    </source>
</evidence>
<dbReference type="PANTHER" id="PTHR20939:SF11">
    <property type="entry name" value="LD12265P"/>
    <property type="match status" value="1"/>
</dbReference>
<keyword evidence="5" id="KW-0446">Lipid-binding</keyword>
<keyword evidence="4" id="KW-0653">Protein transport</keyword>
<dbReference type="GO" id="GO:0031901">
    <property type="term" value="C:early endosome membrane"/>
    <property type="evidence" value="ECO:0007669"/>
    <property type="project" value="UniProtKB-SubCell"/>
</dbReference>
<sequence length="184" mass="20576">MKNIKTVVGNFDANLISTRCAAFESLLDLMSNDSRLRDCPAAITFFQDVELSEAKRLINEGKFDQALSILETSFKLLNKVYTDRSRVVLCALCRIVACAGASDGTLAGPVERWAQLALRRYEAVSDSDLLLIYIPLLHTCINIWETLGRDKSKLVEELNDLRKRGMKVDSVPTLMEAVDTLDTM</sequence>
<evidence type="ECO:0000256" key="4">
    <source>
        <dbReference type="ARBA" id="ARBA00022927"/>
    </source>
</evidence>
<keyword evidence="8" id="KW-1185">Reference proteome</keyword>
<evidence type="ECO:0000256" key="1">
    <source>
        <dbReference type="ARBA" id="ARBA00004469"/>
    </source>
</evidence>
<comment type="subcellular location">
    <subcellularLocation>
        <location evidence="1">Early endosome membrane</location>
        <topology evidence="1">Peripheral membrane protein</topology>
        <orientation evidence="1">Cytoplasmic side</orientation>
    </subcellularLocation>
</comment>
<dbReference type="GO" id="GO:1901981">
    <property type="term" value="F:phosphatidylinositol phosphate binding"/>
    <property type="evidence" value="ECO:0007669"/>
    <property type="project" value="TreeGrafter"/>
</dbReference>
<accession>A0A8R2LUS1</accession>
<dbReference type="PANTHER" id="PTHR20939">
    <property type="entry name" value="SORTING NEXIN 20, 21"/>
    <property type="match status" value="1"/>
</dbReference>
<name>A0A8R2LUS1_BOMMO</name>
<keyword evidence="6" id="KW-0472">Membrane</keyword>
<keyword evidence="3" id="KW-0967">Endosome</keyword>
<evidence type="ECO:0000256" key="5">
    <source>
        <dbReference type="ARBA" id="ARBA00023121"/>
    </source>
</evidence>
<proteinExistence type="predicted"/>
<keyword evidence="2" id="KW-0813">Transport</keyword>
<dbReference type="GO" id="GO:0015031">
    <property type="term" value="P:protein transport"/>
    <property type="evidence" value="ECO:0007669"/>
    <property type="project" value="UniProtKB-KW"/>
</dbReference>
<dbReference type="EnsemblMetazoa" id="XM_038010650.1">
    <property type="protein sequence ID" value="XP_037866578.1"/>
    <property type="gene ID" value="LOC101739143"/>
</dbReference>
<evidence type="ECO:0000313" key="7">
    <source>
        <dbReference type="EnsemblMetazoa" id="XP_037866578.1"/>
    </source>
</evidence>
<reference evidence="7" key="2">
    <citation type="submission" date="2022-06" db="UniProtKB">
        <authorList>
            <consortium name="EnsemblMetazoa"/>
        </authorList>
    </citation>
    <scope>IDENTIFICATION</scope>
    <source>
        <strain evidence="7">p50T (Dazao)</strain>
    </source>
</reference>
<protein>
    <submittedName>
        <fullName evidence="7">Uncharacterized protein</fullName>
    </submittedName>
</protein>
<organism evidence="7 8">
    <name type="scientific">Bombyx mori</name>
    <name type="common">Silk moth</name>
    <dbReference type="NCBI Taxonomy" id="7091"/>
    <lineage>
        <taxon>Eukaryota</taxon>
        <taxon>Metazoa</taxon>
        <taxon>Ecdysozoa</taxon>
        <taxon>Arthropoda</taxon>
        <taxon>Hexapoda</taxon>
        <taxon>Insecta</taxon>
        <taxon>Pterygota</taxon>
        <taxon>Neoptera</taxon>
        <taxon>Endopterygota</taxon>
        <taxon>Lepidoptera</taxon>
        <taxon>Glossata</taxon>
        <taxon>Ditrysia</taxon>
        <taxon>Bombycoidea</taxon>
        <taxon>Bombycidae</taxon>
        <taxon>Bombycinae</taxon>
        <taxon>Bombyx</taxon>
    </lineage>
</organism>
<dbReference type="InterPro" id="IPR039937">
    <property type="entry name" value="SNX20/SNX21"/>
</dbReference>
<evidence type="ECO:0000256" key="2">
    <source>
        <dbReference type="ARBA" id="ARBA00022448"/>
    </source>
</evidence>
<reference evidence="8" key="1">
    <citation type="journal article" date="2008" name="Insect Biochem. Mol. Biol.">
        <title>The genome of a lepidopteran model insect, the silkworm Bombyx mori.</title>
        <authorList>
            <consortium name="International Silkworm Genome Consortium"/>
        </authorList>
    </citation>
    <scope>NUCLEOTIDE SEQUENCE [LARGE SCALE GENOMIC DNA]</scope>
    <source>
        <strain evidence="8">p50T</strain>
    </source>
</reference>